<dbReference type="AlphaFoldDB" id="A0AAW0YLJ4"/>
<feature type="compositionally biased region" description="Basic and acidic residues" evidence="1">
    <location>
        <begin position="687"/>
        <end position="719"/>
    </location>
</feature>
<organism evidence="2 3">
    <name type="scientific">Kwoniella newhampshirensis</name>
    <dbReference type="NCBI Taxonomy" id="1651941"/>
    <lineage>
        <taxon>Eukaryota</taxon>
        <taxon>Fungi</taxon>
        <taxon>Dikarya</taxon>
        <taxon>Basidiomycota</taxon>
        <taxon>Agaricomycotina</taxon>
        <taxon>Tremellomycetes</taxon>
        <taxon>Tremellales</taxon>
        <taxon>Cryptococcaceae</taxon>
        <taxon>Kwoniella</taxon>
    </lineage>
</organism>
<evidence type="ECO:0000313" key="3">
    <source>
        <dbReference type="Proteomes" id="UP001388673"/>
    </source>
</evidence>
<dbReference type="Proteomes" id="UP001388673">
    <property type="component" value="Unassembled WGS sequence"/>
</dbReference>
<feature type="region of interest" description="Disordered" evidence="1">
    <location>
        <begin position="185"/>
        <end position="253"/>
    </location>
</feature>
<feature type="compositionally biased region" description="Acidic residues" evidence="1">
    <location>
        <begin position="27"/>
        <end position="41"/>
    </location>
</feature>
<feature type="compositionally biased region" description="Acidic residues" evidence="1">
    <location>
        <begin position="190"/>
        <end position="204"/>
    </location>
</feature>
<feature type="region of interest" description="Disordered" evidence="1">
    <location>
        <begin position="65"/>
        <end position="172"/>
    </location>
</feature>
<dbReference type="GeneID" id="92181298"/>
<feature type="compositionally biased region" description="Low complexity" evidence="1">
    <location>
        <begin position="106"/>
        <end position="117"/>
    </location>
</feature>
<feature type="region of interest" description="Disordered" evidence="1">
    <location>
        <begin position="538"/>
        <end position="639"/>
    </location>
</feature>
<sequence>MSSVFSYTVEESWSDSGLPPPTSTSDHEDEESDETSSDDDGVFLGPRQSNELKILAKLSASVSSPLQAIHRVKKRDSREFLRRRTILSTPSTRPRESAQDREESDSSCSSPVQPTSSFTPNKALQDSDLTLRLSSFHFSTPQPDRSELLVGDEGSDKENISPRTSENDDPSIHLAASAEHIVSIGQDAINLEDSDDDPETGLEEVAERKALDNGEDIDSISLRDVEDPSSSPTPKAKTSPSPSTDSLDSPLPLARAGPVVIPVLTTHHFTSLRAETGSPCRPLLLATAEVPIAESDDTCFNLAPIDSPPRDVSTTAATPSCATTLPPPELVERGARLLKSSTSKPSTLPRSGQSVARVLTIRNQLDSALSSRISSLGPPQRSVPAFNSSVSSSSNKPVLEPLRTFKKPLSRPHIAPLAHATARSVTRPALAPKSSVPRPKITTLIKPSVPSSSIPQKRPIAHSQFVRSTPLPTPVASRLPSGAPASRLTLGQPSRLMKDAQPASIQLAPVFSIGVAGETQVIARPEFRSPAKLGLFRRSTMDRGTPKKVTSATAREVSTLADTVTTGPPSSATRSATEDKVASPTPVRGSSEDHEEVSTVLQKPPSSPKSPSPRGKSSRRPKRATKSGPPPKMILPTSIVPNMSEKELKAATQRNTMRNQVYHCAIDRQIIRQAGPRPPSPTSKIRTTAEKDEEEKRHAREDRARRRKGEEDGMERPVVEKFTQTRGPGDDEDFVTPARPTKKAKTDDKTVKWDREVLIIPLDKHGNVLESHRPVDNLKRTRIVVTAVFYEGEEPVPAPSSATRSKKK</sequence>
<feature type="region of interest" description="Disordered" evidence="1">
    <location>
        <begin position="1"/>
        <end position="48"/>
    </location>
</feature>
<dbReference type="RefSeq" id="XP_066802522.1">
    <property type="nucleotide sequence ID" value="XM_066947143.1"/>
</dbReference>
<reference evidence="2 3" key="1">
    <citation type="journal article" date="2024" name="bioRxiv">
        <title>Comparative genomics of Cryptococcus and Kwoniella reveals pathogenesis evolution and contrasting karyotype dynamics via intercentromeric recombination or chromosome fusion.</title>
        <authorList>
            <person name="Coelho M.A."/>
            <person name="David-Palma M."/>
            <person name="Shea T."/>
            <person name="Bowers K."/>
            <person name="McGinley-Smith S."/>
            <person name="Mohammad A.W."/>
            <person name="Gnirke A."/>
            <person name="Yurkov A.M."/>
            <person name="Nowrousian M."/>
            <person name="Sun S."/>
            <person name="Cuomo C.A."/>
            <person name="Heitman J."/>
        </authorList>
    </citation>
    <scope>NUCLEOTIDE SEQUENCE [LARGE SCALE GENOMIC DNA]</scope>
    <source>
        <strain evidence="2 3">CBS 13917</strain>
    </source>
</reference>
<accession>A0AAW0YLJ4</accession>
<feature type="compositionally biased region" description="Polar residues" evidence="1">
    <location>
        <begin position="560"/>
        <end position="575"/>
    </location>
</feature>
<name>A0AAW0YLJ4_9TREE</name>
<feature type="compositionally biased region" description="Polar residues" evidence="1">
    <location>
        <begin position="1"/>
        <end position="15"/>
    </location>
</feature>
<gene>
    <name evidence="2" type="ORF">IAR55_004040</name>
</gene>
<feature type="compositionally biased region" description="Basic residues" evidence="1">
    <location>
        <begin position="616"/>
        <end position="625"/>
    </location>
</feature>
<feature type="compositionally biased region" description="Low complexity" evidence="1">
    <location>
        <begin position="228"/>
        <end position="253"/>
    </location>
</feature>
<dbReference type="EMBL" id="JBCAWK010000007">
    <property type="protein sequence ID" value="KAK8853336.1"/>
    <property type="molecule type" value="Genomic_DNA"/>
</dbReference>
<feature type="region of interest" description="Disordered" evidence="1">
    <location>
        <begin position="372"/>
        <end position="396"/>
    </location>
</feature>
<keyword evidence="3" id="KW-1185">Reference proteome</keyword>
<feature type="compositionally biased region" description="Polar residues" evidence="1">
    <location>
        <begin position="118"/>
        <end position="143"/>
    </location>
</feature>
<protein>
    <submittedName>
        <fullName evidence="2">Uncharacterized protein</fullName>
    </submittedName>
</protein>
<evidence type="ECO:0000313" key="2">
    <source>
        <dbReference type="EMBL" id="KAK8853336.1"/>
    </source>
</evidence>
<dbReference type="KEGG" id="kne:92181298"/>
<feature type="region of interest" description="Disordered" evidence="1">
    <location>
        <begin position="668"/>
        <end position="749"/>
    </location>
</feature>
<comment type="caution">
    <text evidence="2">The sequence shown here is derived from an EMBL/GenBank/DDBJ whole genome shotgun (WGS) entry which is preliminary data.</text>
</comment>
<feature type="region of interest" description="Disordered" evidence="1">
    <location>
        <begin position="418"/>
        <end position="463"/>
    </location>
</feature>
<proteinExistence type="predicted"/>
<evidence type="ECO:0000256" key="1">
    <source>
        <dbReference type="SAM" id="MobiDB-lite"/>
    </source>
</evidence>